<comment type="catalytic activity">
    <reaction evidence="7 8">
        <text>DNA(n) + a 2'-deoxyribonucleoside 5'-triphosphate = DNA(n+1) + diphosphate</text>
        <dbReference type="Rhea" id="RHEA:22508"/>
        <dbReference type="Rhea" id="RHEA-COMP:17339"/>
        <dbReference type="Rhea" id="RHEA-COMP:17340"/>
        <dbReference type="ChEBI" id="CHEBI:33019"/>
        <dbReference type="ChEBI" id="CHEBI:61560"/>
        <dbReference type="ChEBI" id="CHEBI:173112"/>
        <dbReference type="EC" id="2.7.7.7"/>
    </reaction>
</comment>
<sequence>MSFEKKYLALYRQYRPRTFDQVYGQKSIIESLKNIIRENKLTHAYLFCGLHGNGKTSTAKIFANAINCTHRIDENPCQECIKDLNQNMDIIEIDAASNTGIDDIRELREKIKHLPTKGKYKIYIIDEVHMLSKAAFNALLKTIEEPPKHVIFILATTDPQKIPLTILSRVQRFNFRKIDRDTLFLQLSNIFKQENILANEDAIKLIIDLGNGSFRDTLSIADQISIYCANQTITKQAIEELYGIVNINNILYLINAIKTHAHQQLIKKYNYLVENGASIEKMLIQIFRLLKDYYVWKKTSDLGLLEFNEKDNLDSLDIDEDSLFFYLELIQKAIQEIKNSDIPKQITELYLLKMASYNDSQINKLVEIKDNVNKIDDDVELVSLNNESNDIKNDETKEKLKNNIELEIKQSENKSPIEQFNDVFNLAAISNSYDRQLQTKIYERHNQLLDNTNLDEQLDSLKNNAKTINEDINNFAQEENKTSFLDDIISPKELNLNPEEDINILKPEIDQDDVNKLAFIYQYIKLGLYGWEQSKSQINLDATYFNMLKSKIQEKYEHLIELFLSFRILFSTKDFVVLKTDDIQKVHQLNLRANTEEVIEALNLIFNRYLNVIAISNDQFDLAKEYCLKNWKELKDKEIKMYSLPNLDKYKNKESETYEYARKLFGDIVKKPQS</sequence>
<dbReference type="Gene3D" id="3.40.50.300">
    <property type="entry name" value="P-loop containing nucleotide triphosphate hydrolases"/>
    <property type="match status" value="1"/>
</dbReference>
<evidence type="ECO:0000256" key="1">
    <source>
        <dbReference type="ARBA" id="ARBA00006360"/>
    </source>
</evidence>
<organism evidence="11 12">
    <name type="scientific">Metamycoplasma auris</name>
    <dbReference type="NCBI Taxonomy" id="51363"/>
    <lineage>
        <taxon>Bacteria</taxon>
        <taxon>Bacillati</taxon>
        <taxon>Mycoplasmatota</taxon>
        <taxon>Mycoplasmoidales</taxon>
        <taxon>Metamycoplasmataceae</taxon>
        <taxon>Metamycoplasma</taxon>
    </lineage>
</organism>
<dbReference type="SUPFAM" id="SSF52540">
    <property type="entry name" value="P-loop containing nucleoside triphosphate hydrolases"/>
    <property type="match status" value="1"/>
</dbReference>
<dbReference type="GO" id="GO:0003677">
    <property type="term" value="F:DNA binding"/>
    <property type="evidence" value="ECO:0007669"/>
    <property type="project" value="InterPro"/>
</dbReference>
<comment type="similarity">
    <text evidence="1 8">Belongs to the DnaX/STICHEL family.</text>
</comment>
<keyword evidence="4" id="KW-0862">Zinc</keyword>
<dbReference type="FunFam" id="3.40.50.300:FF:000014">
    <property type="entry name" value="DNA polymerase III subunit gamma/tau"/>
    <property type="match status" value="1"/>
</dbReference>
<keyword evidence="12" id="KW-1185">Reference proteome</keyword>
<dbReference type="InterPro" id="IPR045085">
    <property type="entry name" value="HLD_clamp_pol_III_gamma_tau"/>
</dbReference>
<dbReference type="RefSeq" id="WP_111518576.1">
    <property type="nucleotide sequence ID" value="NZ_QKUB01000005.1"/>
</dbReference>
<dbReference type="AlphaFoldDB" id="A0A2W7G1R4"/>
<evidence type="ECO:0000256" key="9">
    <source>
        <dbReference type="SAM" id="Coils"/>
    </source>
</evidence>
<evidence type="ECO:0000259" key="10">
    <source>
        <dbReference type="SMART" id="SM00382"/>
    </source>
</evidence>
<dbReference type="NCBIfam" id="TIGR02397">
    <property type="entry name" value="dnaX_nterm"/>
    <property type="match status" value="1"/>
</dbReference>
<comment type="function">
    <text evidence="8">DNA polymerase III is a complex, multichain enzyme responsible for most of the replicative synthesis in bacteria. This DNA polymerase also exhibits 3' to 5' exonuclease activity.</text>
</comment>
<dbReference type="PANTHER" id="PTHR11669:SF0">
    <property type="entry name" value="PROTEIN STICHEL-LIKE 2"/>
    <property type="match status" value="1"/>
</dbReference>
<comment type="caution">
    <text evidence="11">The sequence shown here is derived from an EMBL/GenBank/DDBJ whole genome shotgun (WGS) entry which is preliminary data.</text>
</comment>
<dbReference type="InterPro" id="IPR003593">
    <property type="entry name" value="AAA+_ATPase"/>
</dbReference>
<gene>
    <name evidence="8" type="primary">dnaX</name>
    <name evidence="11" type="ORF">BCF89_10511</name>
</gene>
<keyword evidence="8" id="KW-0235">DNA replication</keyword>
<dbReference type="Proteomes" id="UP000249646">
    <property type="component" value="Unassembled WGS sequence"/>
</dbReference>
<keyword evidence="9" id="KW-0175">Coiled coil</keyword>
<keyword evidence="5 8" id="KW-0067">ATP-binding</keyword>
<comment type="subunit">
    <text evidence="8">DNA polymerase III contains a core (composed of alpha, epsilon and theta chains) that associates with a tau subunit. This core dimerizes to form the POLIII' complex. PolIII' associates with the gamma complex (composed of gamma, delta, delta', psi and chi chains) and with the beta chain to form the complete DNA polymerase III complex.</text>
</comment>
<dbReference type="CDD" id="cd00009">
    <property type="entry name" value="AAA"/>
    <property type="match status" value="1"/>
</dbReference>
<dbReference type="Pfam" id="PF13177">
    <property type="entry name" value="DNA_pol3_delta2"/>
    <property type="match status" value="1"/>
</dbReference>
<evidence type="ECO:0000256" key="6">
    <source>
        <dbReference type="ARBA" id="ARBA00022932"/>
    </source>
</evidence>
<dbReference type="EMBL" id="QKUB01000005">
    <property type="protein sequence ID" value="PZV99883.1"/>
    <property type="molecule type" value="Genomic_DNA"/>
</dbReference>
<dbReference type="InterPro" id="IPR027417">
    <property type="entry name" value="P-loop_NTPase"/>
</dbReference>
<dbReference type="GO" id="GO:0005524">
    <property type="term" value="F:ATP binding"/>
    <property type="evidence" value="ECO:0007669"/>
    <property type="project" value="UniProtKB-KW"/>
</dbReference>
<evidence type="ECO:0000256" key="7">
    <source>
        <dbReference type="ARBA" id="ARBA00049244"/>
    </source>
</evidence>
<evidence type="ECO:0000256" key="3">
    <source>
        <dbReference type="ARBA" id="ARBA00022741"/>
    </source>
</evidence>
<dbReference type="InterPro" id="IPR012763">
    <property type="entry name" value="DNA_pol_III_sug/sutau_N"/>
</dbReference>
<reference evidence="11 12" key="1">
    <citation type="submission" date="2018-06" db="EMBL/GenBank/DDBJ databases">
        <title>Genomic Encyclopedia of Archaeal and Bacterial Type Strains, Phase II (KMG-II): from individual species to whole genera.</title>
        <authorList>
            <person name="Goeker M."/>
        </authorList>
    </citation>
    <scope>NUCLEOTIDE SEQUENCE [LARGE SCALE GENOMIC DNA]</scope>
    <source>
        <strain evidence="11 12">ATCC 51348</strain>
    </source>
</reference>
<dbReference type="GO" id="GO:0003887">
    <property type="term" value="F:DNA-directed DNA polymerase activity"/>
    <property type="evidence" value="ECO:0007669"/>
    <property type="project" value="UniProtKB-KW"/>
</dbReference>
<dbReference type="Gene3D" id="1.10.8.60">
    <property type="match status" value="1"/>
</dbReference>
<evidence type="ECO:0000313" key="12">
    <source>
        <dbReference type="Proteomes" id="UP000249646"/>
    </source>
</evidence>
<evidence type="ECO:0000256" key="5">
    <source>
        <dbReference type="ARBA" id="ARBA00022840"/>
    </source>
</evidence>
<dbReference type="InterPro" id="IPR008921">
    <property type="entry name" value="DNA_pol3_clamp-load_cplx_C"/>
</dbReference>
<proteinExistence type="inferred from homology"/>
<feature type="domain" description="AAA+ ATPase" evidence="10">
    <location>
        <begin position="41"/>
        <end position="179"/>
    </location>
</feature>
<dbReference type="InterPro" id="IPR050238">
    <property type="entry name" value="DNA_Rep/Repair_Clamp_Loader"/>
</dbReference>
<dbReference type="SMART" id="SM00382">
    <property type="entry name" value="AAA"/>
    <property type="match status" value="1"/>
</dbReference>
<keyword evidence="6 8" id="KW-0239">DNA-directed DNA polymerase</keyword>
<dbReference type="NCBIfam" id="NF004046">
    <property type="entry name" value="PRK05563.1"/>
    <property type="match status" value="1"/>
</dbReference>
<evidence type="ECO:0000256" key="8">
    <source>
        <dbReference type="RuleBase" id="RU364063"/>
    </source>
</evidence>
<keyword evidence="3 8" id="KW-0547">Nucleotide-binding</keyword>
<feature type="coiled-coil region" evidence="9">
    <location>
        <begin position="451"/>
        <end position="478"/>
    </location>
</feature>
<keyword evidence="8" id="KW-0548">Nucleotidyltransferase</keyword>
<evidence type="ECO:0000256" key="4">
    <source>
        <dbReference type="ARBA" id="ARBA00022833"/>
    </source>
</evidence>
<dbReference type="Gene3D" id="1.20.272.10">
    <property type="match status" value="1"/>
</dbReference>
<dbReference type="GO" id="GO:0046872">
    <property type="term" value="F:metal ion binding"/>
    <property type="evidence" value="ECO:0007669"/>
    <property type="project" value="UniProtKB-KW"/>
</dbReference>
<accession>A0A2W7G1R4</accession>
<protein>
    <recommendedName>
        <fullName evidence="8">DNA polymerase III subunit gamma/tau</fullName>
        <ecNumber evidence="8">2.7.7.7</ecNumber>
    </recommendedName>
</protein>
<name>A0A2W7G1R4_9BACT</name>
<evidence type="ECO:0000256" key="2">
    <source>
        <dbReference type="ARBA" id="ARBA00022723"/>
    </source>
</evidence>
<keyword evidence="2" id="KW-0479">Metal-binding</keyword>
<dbReference type="Pfam" id="PF22608">
    <property type="entry name" value="DNAX_ATPase_lid"/>
    <property type="match status" value="1"/>
</dbReference>
<dbReference type="OrthoDB" id="9810148at2"/>
<dbReference type="GO" id="GO:0009360">
    <property type="term" value="C:DNA polymerase III complex"/>
    <property type="evidence" value="ECO:0007669"/>
    <property type="project" value="InterPro"/>
</dbReference>
<dbReference type="SUPFAM" id="SSF48019">
    <property type="entry name" value="post-AAA+ oligomerization domain-like"/>
    <property type="match status" value="1"/>
</dbReference>
<dbReference type="PANTHER" id="PTHR11669">
    <property type="entry name" value="REPLICATION FACTOR C / DNA POLYMERASE III GAMMA-TAU SUBUNIT"/>
    <property type="match status" value="1"/>
</dbReference>
<dbReference type="GO" id="GO:0006261">
    <property type="term" value="P:DNA-templated DNA replication"/>
    <property type="evidence" value="ECO:0007669"/>
    <property type="project" value="TreeGrafter"/>
</dbReference>
<dbReference type="EC" id="2.7.7.7" evidence="8"/>
<evidence type="ECO:0000313" key="11">
    <source>
        <dbReference type="EMBL" id="PZV99883.1"/>
    </source>
</evidence>
<keyword evidence="8" id="KW-0808">Transferase</keyword>